<dbReference type="EMBL" id="CP058649">
    <property type="protein sequence ID" value="QUI24286.1"/>
    <property type="molecule type" value="Genomic_DNA"/>
</dbReference>
<sequence>MNISAYKGVVVFIEQREGQVNKVSLELLGKGRELADALHETLIAVLIGHNMHDACQELIHYGADEVIYAEDEAFHVYMTEPYTKALSTIIQDRKPEIVLVGATAIGRDLAPRVSARIHTGLTADCTSLEIDEEKHLLMTRPAFGGNILATIICPDYRPQMSTVRPGVMQKLERDMTRTGAITSYPITINPEDMTYKILEVVKEKKEKVNIEDANVLVSGGRGIGNAENFEILKDLASQLKGQVSASRAVVDAGWIHRDHQVGQTGKTVRPSLYFACGISGAIQHLAGMEESDFIVAINKDASAPIFEVADVGIVGDVHKIVPELIHALQVKQESE</sequence>
<feature type="binding site" evidence="4">
    <location>
        <begin position="277"/>
        <end position="284"/>
    </location>
    <ligand>
        <name>FAD</name>
        <dbReference type="ChEBI" id="CHEBI:57692"/>
    </ligand>
</feature>
<dbReference type="GO" id="GO:0009055">
    <property type="term" value="F:electron transfer activity"/>
    <property type="evidence" value="ECO:0007669"/>
    <property type="project" value="InterPro"/>
</dbReference>
<evidence type="ECO:0000259" key="5">
    <source>
        <dbReference type="SMART" id="SM00893"/>
    </source>
</evidence>
<dbReference type="Gene3D" id="3.40.50.620">
    <property type="entry name" value="HUPs"/>
    <property type="match status" value="1"/>
</dbReference>
<feature type="binding site" evidence="4">
    <location>
        <begin position="246"/>
        <end position="247"/>
    </location>
    <ligand>
        <name>FAD</name>
        <dbReference type="ChEBI" id="CHEBI:57692"/>
    </ligand>
</feature>
<dbReference type="Pfam" id="PF01012">
    <property type="entry name" value="ETF"/>
    <property type="match status" value="1"/>
</dbReference>
<dbReference type="FunFam" id="3.40.50.1220:FF:000001">
    <property type="entry name" value="Electron transfer flavoprotein, alpha subunit"/>
    <property type="match status" value="1"/>
</dbReference>
<accession>A0A8J8MMJ2</accession>
<evidence type="ECO:0000256" key="4">
    <source>
        <dbReference type="PIRSR" id="PIRSR000089-1"/>
    </source>
</evidence>
<feature type="domain" description="Electron transfer flavoprotein alpha/beta-subunit N-terminal" evidence="5">
    <location>
        <begin position="9"/>
        <end position="197"/>
    </location>
</feature>
<dbReference type="Gene3D" id="3.40.50.1220">
    <property type="entry name" value="TPP-binding domain"/>
    <property type="match status" value="1"/>
</dbReference>
<name>A0A8J8MMJ2_9FIRM</name>
<dbReference type="SMART" id="SM00893">
    <property type="entry name" value="ETF"/>
    <property type="match status" value="1"/>
</dbReference>
<organism evidence="6 7">
    <name type="scientific">Vallitalea pronyensis</name>
    <dbReference type="NCBI Taxonomy" id="1348613"/>
    <lineage>
        <taxon>Bacteria</taxon>
        <taxon>Bacillati</taxon>
        <taxon>Bacillota</taxon>
        <taxon>Clostridia</taxon>
        <taxon>Lachnospirales</taxon>
        <taxon>Vallitaleaceae</taxon>
        <taxon>Vallitalea</taxon>
    </lineage>
</organism>
<dbReference type="CDD" id="cd01715">
    <property type="entry name" value="ETF_alpha"/>
    <property type="match status" value="1"/>
</dbReference>
<dbReference type="AlphaFoldDB" id="A0A8J8MMJ2"/>
<evidence type="ECO:0000256" key="3">
    <source>
        <dbReference type="ARBA" id="ARBA00022827"/>
    </source>
</evidence>
<evidence type="ECO:0000256" key="1">
    <source>
        <dbReference type="ARBA" id="ARBA00005817"/>
    </source>
</evidence>
<feature type="binding site" evidence="4">
    <location>
        <position position="298"/>
    </location>
    <ligand>
        <name>FAD</name>
        <dbReference type="ChEBI" id="CHEBI:57692"/>
    </ligand>
</feature>
<evidence type="ECO:0000313" key="6">
    <source>
        <dbReference type="EMBL" id="QUI24286.1"/>
    </source>
</evidence>
<dbReference type="SUPFAM" id="SSF52467">
    <property type="entry name" value="DHS-like NAD/FAD-binding domain"/>
    <property type="match status" value="1"/>
</dbReference>
<comment type="similarity">
    <text evidence="1">Belongs to the ETF alpha-subunit/FixB family.</text>
</comment>
<dbReference type="InterPro" id="IPR033947">
    <property type="entry name" value="ETF_alpha_N"/>
</dbReference>
<dbReference type="GO" id="GO:0050660">
    <property type="term" value="F:flavin adenine dinucleotide binding"/>
    <property type="evidence" value="ECO:0007669"/>
    <property type="project" value="InterPro"/>
</dbReference>
<dbReference type="InterPro" id="IPR014729">
    <property type="entry name" value="Rossmann-like_a/b/a_fold"/>
</dbReference>
<keyword evidence="7" id="KW-1185">Reference proteome</keyword>
<feature type="binding site" evidence="4">
    <location>
        <position position="221"/>
    </location>
    <ligand>
        <name>FAD</name>
        <dbReference type="ChEBI" id="CHEBI:57692"/>
    </ligand>
</feature>
<dbReference type="PANTHER" id="PTHR43153">
    <property type="entry name" value="ELECTRON TRANSFER FLAVOPROTEIN ALPHA"/>
    <property type="match status" value="1"/>
</dbReference>
<dbReference type="InterPro" id="IPR001308">
    <property type="entry name" value="ETF_a/FixB"/>
</dbReference>
<gene>
    <name evidence="6" type="ORF">HZI73_19170</name>
</gene>
<dbReference type="Proteomes" id="UP000683246">
    <property type="component" value="Chromosome"/>
</dbReference>
<keyword evidence="2" id="KW-0285">Flavoprotein</keyword>
<protein>
    <submittedName>
        <fullName evidence="6">Electron transfer flavoprotein subunit alpha/FixB family protein</fullName>
    </submittedName>
</protein>
<dbReference type="InterPro" id="IPR014730">
    <property type="entry name" value="ETF_a/b_N"/>
</dbReference>
<dbReference type="PIRSF" id="PIRSF000089">
    <property type="entry name" value="Electra_flavoP_a"/>
    <property type="match status" value="1"/>
</dbReference>
<proteinExistence type="inferred from homology"/>
<keyword evidence="3 4" id="KW-0274">FAD</keyword>
<dbReference type="InterPro" id="IPR029035">
    <property type="entry name" value="DHS-like_NAD/FAD-binding_dom"/>
</dbReference>
<dbReference type="Pfam" id="PF00766">
    <property type="entry name" value="ETF_alpha"/>
    <property type="match status" value="1"/>
</dbReference>
<feature type="binding site" evidence="4">
    <location>
        <begin position="260"/>
        <end position="264"/>
    </location>
    <ligand>
        <name>FAD</name>
        <dbReference type="ChEBI" id="CHEBI:57692"/>
    </ligand>
</feature>
<dbReference type="GO" id="GO:0033539">
    <property type="term" value="P:fatty acid beta-oxidation using acyl-CoA dehydrogenase"/>
    <property type="evidence" value="ECO:0007669"/>
    <property type="project" value="TreeGrafter"/>
</dbReference>
<reference evidence="6" key="1">
    <citation type="submission" date="2020-07" db="EMBL/GenBank/DDBJ databases">
        <title>Vallitalea pronyensis genome.</title>
        <authorList>
            <person name="Postec A."/>
        </authorList>
    </citation>
    <scope>NUCLEOTIDE SEQUENCE</scope>
    <source>
        <strain evidence="6">FatNI3</strain>
    </source>
</reference>
<evidence type="ECO:0000313" key="7">
    <source>
        <dbReference type="Proteomes" id="UP000683246"/>
    </source>
</evidence>
<dbReference type="SUPFAM" id="SSF52402">
    <property type="entry name" value="Adenine nucleotide alpha hydrolases-like"/>
    <property type="match status" value="1"/>
</dbReference>
<dbReference type="KEGG" id="vpy:HZI73_19170"/>
<dbReference type="PANTHER" id="PTHR43153:SF1">
    <property type="entry name" value="ELECTRON TRANSFER FLAVOPROTEIN SUBUNIT ALPHA, MITOCHONDRIAL"/>
    <property type="match status" value="1"/>
</dbReference>
<evidence type="ECO:0000256" key="2">
    <source>
        <dbReference type="ARBA" id="ARBA00022630"/>
    </source>
</evidence>
<comment type="cofactor">
    <cofactor evidence="4">
        <name>FAD</name>
        <dbReference type="ChEBI" id="CHEBI:57692"/>
    </cofactor>
    <text evidence="4">Binds 1 FAD per dimer.</text>
</comment>
<dbReference type="RefSeq" id="WP_212694980.1">
    <property type="nucleotide sequence ID" value="NZ_CP058649.1"/>
</dbReference>
<dbReference type="InterPro" id="IPR014731">
    <property type="entry name" value="ETF_asu_C"/>
</dbReference>